<evidence type="ECO:0000256" key="1">
    <source>
        <dbReference type="SAM" id="SignalP"/>
    </source>
</evidence>
<comment type="caution">
    <text evidence="2">The sequence shown here is derived from an EMBL/GenBank/DDBJ whole genome shotgun (WGS) entry which is preliminary data.</text>
</comment>
<feature type="signal peptide" evidence="1">
    <location>
        <begin position="1"/>
        <end position="19"/>
    </location>
</feature>
<dbReference type="PROSITE" id="PS51257">
    <property type="entry name" value="PROKAR_LIPOPROTEIN"/>
    <property type="match status" value="1"/>
</dbReference>
<dbReference type="EMBL" id="JACRVF010000001">
    <property type="protein sequence ID" value="MBC5992509.1"/>
    <property type="molecule type" value="Genomic_DNA"/>
</dbReference>
<sequence length="243" mass="26360">MKINFIPLLLYTLSILALASCRQEDGSPIRNVRFDPNLLNQAMDGSPCTSFSYMFQNEQTSLGSVYTGKVVVVFTEGSTYEQQKKTAEKYGFVAQLGSPIGTNSATLYTLELVSGLNCKQAEQAVQVLSNDPGIAYAAPYFLRENNLLGISNETIVTVRDGGKAALDQLLQNYNASIVASLSDDVYVVKVDKNSDGNALELANYLAAQESIAHAEPDFVVSLAPEHPGLNRKANGMSRADFTR</sequence>
<dbReference type="AlphaFoldDB" id="A0A923N5H4"/>
<feature type="chain" id="PRO_5037274445" description="SPOR domain-containing protein" evidence="1">
    <location>
        <begin position="20"/>
        <end position="243"/>
    </location>
</feature>
<keyword evidence="3" id="KW-1185">Reference proteome</keyword>
<evidence type="ECO:0000313" key="3">
    <source>
        <dbReference type="Proteomes" id="UP000603640"/>
    </source>
</evidence>
<evidence type="ECO:0000313" key="2">
    <source>
        <dbReference type="EMBL" id="MBC5992509.1"/>
    </source>
</evidence>
<organism evidence="2 3">
    <name type="scientific">Pontibacter cellulosilyticus</name>
    <dbReference type="NCBI Taxonomy" id="1720253"/>
    <lineage>
        <taxon>Bacteria</taxon>
        <taxon>Pseudomonadati</taxon>
        <taxon>Bacteroidota</taxon>
        <taxon>Cytophagia</taxon>
        <taxon>Cytophagales</taxon>
        <taxon>Hymenobacteraceae</taxon>
        <taxon>Pontibacter</taxon>
    </lineage>
</organism>
<dbReference type="Proteomes" id="UP000603640">
    <property type="component" value="Unassembled WGS sequence"/>
</dbReference>
<gene>
    <name evidence="2" type="ORF">H8S84_06650</name>
</gene>
<dbReference type="RefSeq" id="WP_187066451.1">
    <property type="nucleotide sequence ID" value="NZ_JACRVF010000001.1"/>
</dbReference>
<evidence type="ECO:0008006" key="4">
    <source>
        <dbReference type="Google" id="ProtNLM"/>
    </source>
</evidence>
<accession>A0A923N5H4</accession>
<name>A0A923N5H4_9BACT</name>
<protein>
    <recommendedName>
        <fullName evidence="4">SPOR domain-containing protein</fullName>
    </recommendedName>
</protein>
<reference evidence="2" key="1">
    <citation type="submission" date="2020-08" db="EMBL/GenBank/DDBJ databases">
        <title>Pontibacter sp. SD6 16S ribosomal RNA gene Genome sequencing and assembly.</title>
        <authorList>
            <person name="Kang M."/>
        </authorList>
    </citation>
    <scope>NUCLEOTIDE SEQUENCE</scope>
    <source>
        <strain evidence="2">SD6</strain>
    </source>
</reference>
<keyword evidence="1" id="KW-0732">Signal</keyword>
<proteinExistence type="predicted"/>